<dbReference type="EMBL" id="LAZR01000219">
    <property type="protein sequence ID" value="KKN81193.1"/>
    <property type="molecule type" value="Genomic_DNA"/>
</dbReference>
<dbReference type="GO" id="GO:0005525">
    <property type="term" value="F:GTP binding"/>
    <property type="evidence" value="ECO:0007669"/>
    <property type="project" value="UniProtKB-KW"/>
</dbReference>
<dbReference type="InterPro" id="IPR013482">
    <property type="entry name" value="Molybde_CF_guanTrfase"/>
</dbReference>
<evidence type="ECO:0000256" key="6">
    <source>
        <dbReference type="ARBA" id="ARBA00023134"/>
    </source>
</evidence>
<accession>A0A0F9WR16</accession>
<dbReference type="AlphaFoldDB" id="A0A0F9WR16"/>
<dbReference type="Gene3D" id="3.90.550.10">
    <property type="entry name" value="Spore Coat Polysaccharide Biosynthesis Protein SpsA, Chain A"/>
    <property type="match status" value="1"/>
</dbReference>
<reference evidence="9" key="1">
    <citation type="journal article" date="2015" name="Nature">
        <title>Complex archaea that bridge the gap between prokaryotes and eukaryotes.</title>
        <authorList>
            <person name="Spang A."/>
            <person name="Saw J.H."/>
            <person name="Jorgensen S.L."/>
            <person name="Zaremba-Niedzwiedzka K."/>
            <person name="Martijn J."/>
            <person name="Lind A.E."/>
            <person name="van Eijk R."/>
            <person name="Schleper C."/>
            <person name="Guy L."/>
            <person name="Ettema T.J."/>
        </authorList>
    </citation>
    <scope>NUCLEOTIDE SEQUENCE</scope>
</reference>
<keyword evidence="1" id="KW-0963">Cytoplasm</keyword>
<keyword evidence="6" id="KW-0342">GTP-binding</keyword>
<evidence type="ECO:0000256" key="1">
    <source>
        <dbReference type="ARBA" id="ARBA00022490"/>
    </source>
</evidence>
<sequence>MSHPFTHSSLILAGGQGSRLAGRDKGLMVFNGEPVAAHLSRLLRGLGGELLISCNRNQAVYAAWADRLVVDDEPGFFGPLAGILAGLRACTTSHLLVLPCDMPKVDNALLQELLLCAATQPLRPCMLRTGDTWQPLLCVIPRALLPQMEAAWRRGERSPLRWQLAQQSGFLALAEGDERLHNANSLEDWTQL</sequence>
<dbReference type="GO" id="GO:0016779">
    <property type="term" value="F:nucleotidyltransferase activity"/>
    <property type="evidence" value="ECO:0007669"/>
    <property type="project" value="UniProtKB-ARBA"/>
</dbReference>
<evidence type="ECO:0000313" key="9">
    <source>
        <dbReference type="EMBL" id="KKN81193.1"/>
    </source>
</evidence>
<evidence type="ECO:0000256" key="7">
    <source>
        <dbReference type="ARBA" id="ARBA00023150"/>
    </source>
</evidence>
<dbReference type="SUPFAM" id="SSF53448">
    <property type="entry name" value="Nucleotide-diphospho-sugar transferases"/>
    <property type="match status" value="1"/>
</dbReference>
<dbReference type="PANTHER" id="PTHR19136">
    <property type="entry name" value="MOLYBDENUM COFACTOR GUANYLYLTRANSFERASE"/>
    <property type="match status" value="1"/>
</dbReference>
<gene>
    <name evidence="9" type="ORF">LCGC14_0322570</name>
</gene>
<proteinExistence type="inferred from homology"/>
<keyword evidence="7" id="KW-0501">Molybdenum cofactor biosynthesis</keyword>
<keyword evidence="4" id="KW-0547">Nucleotide-binding</keyword>
<protein>
    <recommendedName>
        <fullName evidence="8">MobA-like NTP transferase domain-containing protein</fullName>
    </recommendedName>
</protein>
<evidence type="ECO:0000256" key="3">
    <source>
        <dbReference type="ARBA" id="ARBA00022723"/>
    </source>
</evidence>
<dbReference type="CDD" id="cd02503">
    <property type="entry name" value="MobA"/>
    <property type="match status" value="1"/>
</dbReference>
<dbReference type="GO" id="GO:0046872">
    <property type="term" value="F:metal ion binding"/>
    <property type="evidence" value="ECO:0007669"/>
    <property type="project" value="UniProtKB-KW"/>
</dbReference>
<dbReference type="InterPro" id="IPR029044">
    <property type="entry name" value="Nucleotide-diphossugar_trans"/>
</dbReference>
<feature type="domain" description="MobA-like NTP transferase" evidence="8">
    <location>
        <begin position="10"/>
        <end position="162"/>
    </location>
</feature>
<dbReference type="Pfam" id="PF12804">
    <property type="entry name" value="NTP_transf_3"/>
    <property type="match status" value="1"/>
</dbReference>
<name>A0A0F9WR16_9ZZZZ</name>
<keyword evidence="3" id="KW-0479">Metal-binding</keyword>
<organism evidence="9">
    <name type="scientific">marine sediment metagenome</name>
    <dbReference type="NCBI Taxonomy" id="412755"/>
    <lineage>
        <taxon>unclassified sequences</taxon>
        <taxon>metagenomes</taxon>
        <taxon>ecological metagenomes</taxon>
    </lineage>
</organism>
<dbReference type="GO" id="GO:1902758">
    <property type="term" value="P:bis(molybdopterin guanine dinucleotide)molybdenum biosynthetic process"/>
    <property type="evidence" value="ECO:0007669"/>
    <property type="project" value="TreeGrafter"/>
</dbReference>
<dbReference type="NCBIfam" id="TIGR02665">
    <property type="entry name" value="molyb_mobA"/>
    <property type="match status" value="1"/>
</dbReference>
<keyword evidence="2" id="KW-0808">Transferase</keyword>
<keyword evidence="5" id="KW-0460">Magnesium</keyword>
<evidence type="ECO:0000259" key="8">
    <source>
        <dbReference type="Pfam" id="PF12804"/>
    </source>
</evidence>
<evidence type="ECO:0000256" key="5">
    <source>
        <dbReference type="ARBA" id="ARBA00022842"/>
    </source>
</evidence>
<evidence type="ECO:0000256" key="4">
    <source>
        <dbReference type="ARBA" id="ARBA00022741"/>
    </source>
</evidence>
<dbReference type="HAMAP" id="MF_00316">
    <property type="entry name" value="MobA"/>
    <property type="match status" value="1"/>
</dbReference>
<evidence type="ECO:0000256" key="2">
    <source>
        <dbReference type="ARBA" id="ARBA00022679"/>
    </source>
</evidence>
<dbReference type="InterPro" id="IPR025877">
    <property type="entry name" value="MobA-like_NTP_Trfase"/>
</dbReference>
<comment type="caution">
    <text evidence="9">The sequence shown here is derived from an EMBL/GenBank/DDBJ whole genome shotgun (WGS) entry which is preliminary data.</text>
</comment>
<dbReference type="PANTHER" id="PTHR19136:SF81">
    <property type="entry name" value="MOLYBDENUM COFACTOR GUANYLYLTRANSFERASE"/>
    <property type="match status" value="1"/>
</dbReference>